<organism evidence="2 3">
    <name type="scientific">Streptodolium elevatio</name>
    <dbReference type="NCBI Taxonomy" id="3157996"/>
    <lineage>
        <taxon>Bacteria</taxon>
        <taxon>Bacillati</taxon>
        <taxon>Actinomycetota</taxon>
        <taxon>Actinomycetes</taxon>
        <taxon>Kitasatosporales</taxon>
        <taxon>Streptomycetaceae</taxon>
        <taxon>Streptodolium</taxon>
    </lineage>
</organism>
<keyword evidence="1" id="KW-1133">Transmembrane helix</keyword>
<dbReference type="Proteomes" id="UP001551482">
    <property type="component" value="Unassembled WGS sequence"/>
</dbReference>
<feature type="transmembrane region" description="Helical" evidence="1">
    <location>
        <begin position="6"/>
        <end position="28"/>
    </location>
</feature>
<reference evidence="2 3" key="1">
    <citation type="submission" date="2024-06" db="EMBL/GenBank/DDBJ databases">
        <title>The Natural Products Discovery Center: Release of the First 8490 Sequenced Strains for Exploring Actinobacteria Biosynthetic Diversity.</title>
        <authorList>
            <person name="Kalkreuter E."/>
            <person name="Kautsar S.A."/>
            <person name="Yang D."/>
            <person name="Bader C.D."/>
            <person name="Teijaro C.N."/>
            <person name="Fluegel L."/>
            <person name="Davis C.M."/>
            <person name="Simpson J.R."/>
            <person name="Lauterbach L."/>
            <person name="Steele A.D."/>
            <person name="Gui C."/>
            <person name="Meng S."/>
            <person name="Li G."/>
            <person name="Viehrig K."/>
            <person name="Ye F."/>
            <person name="Su P."/>
            <person name="Kiefer A.F."/>
            <person name="Nichols A."/>
            <person name="Cepeda A.J."/>
            <person name="Yan W."/>
            <person name="Fan B."/>
            <person name="Jiang Y."/>
            <person name="Adhikari A."/>
            <person name="Zheng C.-J."/>
            <person name="Schuster L."/>
            <person name="Cowan T.M."/>
            <person name="Smanski M.J."/>
            <person name="Chevrette M.G."/>
            <person name="De Carvalho L.P.S."/>
            <person name="Shen B."/>
        </authorList>
    </citation>
    <scope>NUCLEOTIDE SEQUENCE [LARGE SCALE GENOMIC DNA]</scope>
    <source>
        <strain evidence="2 3">NPDC048946</strain>
    </source>
</reference>
<protein>
    <submittedName>
        <fullName evidence="2">DUF2746 domain-containing protein</fullName>
    </submittedName>
</protein>
<keyword evidence="1" id="KW-0812">Transmembrane</keyword>
<sequence length="105" mass="11434">MDPNVQVALVSAGGMIAVALVGVVVEFLRRQSSTLGEVREQVSNTHSTNLRDDVDRVLRGLDQVLEGQAEHGREIAGLRAEIRHERAERLAVAERLDDHMASAAP</sequence>
<accession>A0ABV3DBV3</accession>
<keyword evidence="3" id="KW-1185">Reference proteome</keyword>
<evidence type="ECO:0000313" key="2">
    <source>
        <dbReference type="EMBL" id="MEU8133228.1"/>
    </source>
</evidence>
<proteinExistence type="predicted"/>
<keyword evidence="1" id="KW-0472">Membrane</keyword>
<evidence type="ECO:0000313" key="3">
    <source>
        <dbReference type="Proteomes" id="UP001551482"/>
    </source>
</evidence>
<evidence type="ECO:0000256" key="1">
    <source>
        <dbReference type="SAM" id="Phobius"/>
    </source>
</evidence>
<comment type="caution">
    <text evidence="2">The sequence shown here is derived from an EMBL/GenBank/DDBJ whole genome shotgun (WGS) entry which is preliminary data.</text>
</comment>
<dbReference type="Pfam" id="PF10874">
    <property type="entry name" value="DUF2746"/>
    <property type="match status" value="1"/>
</dbReference>
<dbReference type="InterPro" id="IPR022704">
    <property type="entry name" value="DUF2746"/>
</dbReference>
<name>A0ABV3DBV3_9ACTN</name>
<gene>
    <name evidence="2" type="ORF">AB0C36_06930</name>
</gene>
<dbReference type="RefSeq" id="WP_358350354.1">
    <property type="nucleotide sequence ID" value="NZ_JBEZFP010000012.1"/>
</dbReference>
<dbReference type="EMBL" id="JBEZFP010000012">
    <property type="protein sequence ID" value="MEU8133228.1"/>
    <property type="molecule type" value="Genomic_DNA"/>
</dbReference>